<name>B0PBW6_9FIRM</name>
<keyword evidence="2" id="KW-1185">Reference proteome</keyword>
<comment type="caution">
    <text evidence="1">The sequence shown here is derived from an EMBL/GenBank/DDBJ whole genome shotgun (WGS) entry which is preliminary data.</text>
</comment>
<reference evidence="1" key="1">
    <citation type="submission" date="2007-11" db="EMBL/GenBank/DDBJ databases">
        <authorList>
            <person name="Fulton L."/>
            <person name="Clifton S."/>
            <person name="Fulton B."/>
            <person name="Xu J."/>
            <person name="Minx P."/>
            <person name="Pepin K.H."/>
            <person name="Johnson M."/>
            <person name="Thiruvilangam P."/>
            <person name="Bhonagiri V."/>
            <person name="Nash W.E."/>
            <person name="Mardis E.R."/>
            <person name="Wilson R.K."/>
        </authorList>
    </citation>
    <scope>NUCLEOTIDE SEQUENCE [LARGE SCALE GENOMIC DNA]</scope>
    <source>
        <strain evidence="1">DSM 17241</strain>
    </source>
</reference>
<protein>
    <submittedName>
        <fullName evidence="1">Uncharacterized protein</fullName>
    </submittedName>
</protein>
<reference evidence="1" key="2">
    <citation type="submission" date="2013-09" db="EMBL/GenBank/DDBJ databases">
        <title>Draft genome sequence of Anaerotruncus colihominis(DSM 17241).</title>
        <authorList>
            <person name="Sudarsanam P."/>
            <person name="Ley R."/>
            <person name="Guruge J."/>
            <person name="Turnbaugh P.J."/>
            <person name="Mahowald M."/>
            <person name="Liep D."/>
            <person name="Gordon J."/>
        </authorList>
    </citation>
    <scope>NUCLEOTIDE SEQUENCE</scope>
    <source>
        <strain evidence="1">DSM 17241</strain>
    </source>
</reference>
<dbReference type="HOGENOM" id="CLU_2784801_0_0_9"/>
<accession>B0PBW6</accession>
<dbReference type="Proteomes" id="UP000003803">
    <property type="component" value="Unassembled WGS sequence"/>
</dbReference>
<proteinExistence type="predicted"/>
<gene>
    <name evidence="1" type="ORF">ANACOL_02274</name>
</gene>
<organism evidence="1 2">
    <name type="scientific">Anaerotruncus colihominis DSM 17241</name>
    <dbReference type="NCBI Taxonomy" id="445972"/>
    <lineage>
        <taxon>Bacteria</taxon>
        <taxon>Bacillati</taxon>
        <taxon>Bacillota</taxon>
        <taxon>Clostridia</taxon>
        <taxon>Eubacteriales</taxon>
        <taxon>Oscillospiraceae</taxon>
        <taxon>Anaerotruncus</taxon>
    </lineage>
</organism>
<evidence type="ECO:0000313" key="1">
    <source>
        <dbReference type="EMBL" id="EDS11091.1"/>
    </source>
</evidence>
<evidence type="ECO:0000313" key="2">
    <source>
        <dbReference type="Proteomes" id="UP000003803"/>
    </source>
</evidence>
<dbReference type="AlphaFoldDB" id="B0PBW6"/>
<sequence length="68" mass="7738">MFKKSGFTIARQEINQAEEYIDAIYKGNKLNCKPKIKAFVVGDSVSPSISTKKLKRIMEKFMPILISN</sequence>
<dbReference type="EMBL" id="ABGD02000018">
    <property type="protein sequence ID" value="EDS11091.1"/>
    <property type="molecule type" value="Genomic_DNA"/>
</dbReference>